<organism evidence="1 2">
    <name type="scientific">Capsella rubella</name>
    <dbReference type="NCBI Taxonomy" id="81985"/>
    <lineage>
        <taxon>Eukaryota</taxon>
        <taxon>Viridiplantae</taxon>
        <taxon>Streptophyta</taxon>
        <taxon>Embryophyta</taxon>
        <taxon>Tracheophyta</taxon>
        <taxon>Spermatophyta</taxon>
        <taxon>Magnoliopsida</taxon>
        <taxon>eudicotyledons</taxon>
        <taxon>Gunneridae</taxon>
        <taxon>Pentapetalae</taxon>
        <taxon>rosids</taxon>
        <taxon>malvids</taxon>
        <taxon>Brassicales</taxon>
        <taxon>Brassicaceae</taxon>
        <taxon>Camelineae</taxon>
        <taxon>Capsella</taxon>
    </lineage>
</organism>
<name>R0GQB7_9BRAS</name>
<sequence>MAKNEEGNGSPSWGASSFIPTLDNVAMTFAIAASAIKLPNLMFSFRQKMKSVVYNLEVLMNQKHQWAKFHVQLFESLVVVGLHPNCDIQALERQYIAQKSKGSFGQLQSALVSQNHSCVEPSLKPQVLLVYPPDKPPRIKYKDLHSICFRGGIEFFPLSKSCRKTTCIRITDENIIPRNRSAIDYVFVLYHGFYTFLAMI</sequence>
<dbReference type="Proteomes" id="UP000029121">
    <property type="component" value="Unassembled WGS sequence"/>
</dbReference>
<keyword evidence="2" id="KW-1185">Reference proteome</keyword>
<evidence type="ECO:0000313" key="2">
    <source>
        <dbReference type="Proteomes" id="UP000029121"/>
    </source>
</evidence>
<gene>
    <name evidence="1" type="ORF">CARUB_v10007734mg</name>
</gene>
<evidence type="ECO:0000313" key="1">
    <source>
        <dbReference type="EMBL" id="EOA19069.1"/>
    </source>
</evidence>
<dbReference type="InterPro" id="IPR051942">
    <property type="entry name" value="DENN_domain_containing_2"/>
</dbReference>
<dbReference type="AlphaFoldDB" id="R0GQB7"/>
<dbReference type="STRING" id="81985.R0GQB7"/>
<accession>R0GQB7</accession>
<dbReference type="eggNOG" id="ENOG502QSCA">
    <property type="taxonomic scope" value="Eukaryota"/>
</dbReference>
<dbReference type="PANTHER" id="PTHR15288">
    <property type="entry name" value="DENN DOMAIN-CONTAINING PROTEIN 2"/>
    <property type="match status" value="1"/>
</dbReference>
<dbReference type="PANTHER" id="PTHR15288:SF29">
    <property type="entry name" value="DENN (AEX-3) DOMAIN-CONTAINING PROTEIN"/>
    <property type="match status" value="1"/>
</dbReference>
<proteinExistence type="predicted"/>
<protein>
    <submittedName>
        <fullName evidence="1">Uncharacterized protein</fullName>
    </submittedName>
</protein>
<dbReference type="EMBL" id="KB870811">
    <property type="protein sequence ID" value="EOA19069.1"/>
    <property type="molecule type" value="Genomic_DNA"/>
</dbReference>
<reference evidence="2" key="1">
    <citation type="journal article" date="2013" name="Nat. Genet.">
        <title>The Capsella rubella genome and the genomic consequences of rapid mating system evolution.</title>
        <authorList>
            <person name="Slotte T."/>
            <person name="Hazzouri K.M."/>
            <person name="Agren J.A."/>
            <person name="Koenig D."/>
            <person name="Maumus F."/>
            <person name="Guo Y.L."/>
            <person name="Steige K."/>
            <person name="Platts A.E."/>
            <person name="Escobar J.S."/>
            <person name="Newman L.K."/>
            <person name="Wang W."/>
            <person name="Mandakova T."/>
            <person name="Vello E."/>
            <person name="Smith L.M."/>
            <person name="Henz S.R."/>
            <person name="Steffen J."/>
            <person name="Takuno S."/>
            <person name="Brandvain Y."/>
            <person name="Coop G."/>
            <person name="Andolfatto P."/>
            <person name="Hu T.T."/>
            <person name="Blanchette M."/>
            <person name="Clark R.M."/>
            <person name="Quesneville H."/>
            <person name="Nordborg M."/>
            <person name="Gaut B.S."/>
            <person name="Lysak M.A."/>
            <person name="Jenkins J."/>
            <person name="Grimwood J."/>
            <person name="Chapman J."/>
            <person name="Prochnik S."/>
            <person name="Shu S."/>
            <person name="Rokhsar D."/>
            <person name="Schmutz J."/>
            <person name="Weigel D."/>
            <person name="Wright S.I."/>
        </authorList>
    </citation>
    <scope>NUCLEOTIDE SEQUENCE [LARGE SCALE GENOMIC DNA]</scope>
    <source>
        <strain evidence="2">cv. Monte Gargano</strain>
    </source>
</reference>